<dbReference type="EMBL" id="FOZG01000002">
    <property type="protein sequence ID" value="SFR96510.1"/>
    <property type="molecule type" value="Genomic_DNA"/>
</dbReference>
<gene>
    <name evidence="2" type="ORF">SAMN05192580_2022</name>
</gene>
<sequence length="544" mass="58962">MEGLLLAKGKAVLRDHKTALLAAVLGPVLAIGWCLWAGGSWALALGLAVLALVPLLALDEARRAMVRAQGLASPDRRPQTLTAAIDLMAARTGAQAHRSSSLHPVTRLPTREALVAAIEAHDAEADEARLLAVLRYADFDRIAAFDQGLAHHALGGLAKRIRDATGRNHLLAQVDRDCFAIWFAGQADLDAALGELRALAYLMMQELPSPSATLSPTIEVGLATYPTDGRAMAPLLTLAFTTRTRPQQAPDGSLLLAQPASLDLARETFVIEQDLAQAIHGEQLTMLFQPLVDLDKHCVVGAEALLRWQHPTMGDISPARFIPIVEAIGLSDQFGAWVLNAACREMRRWREAGLHGLRVAVNLSACQLADPKLQEKIERTLARHHLEPQVLELELTETAAMADAGRTLRLFREIHDLGVSLALDDFGSGHSSLIYLKNLPFDKLKIDREFVTAVHERSDSQAICKALIDLARGLGLRVLAEGVECRAEVDMLARLGCTLFQGYYFSRPLTGQAFVAFAGDPTRIPALGPPVLAQLDHLEGRLSA</sequence>
<dbReference type="SUPFAM" id="SSF55073">
    <property type="entry name" value="Nucleotide cyclase"/>
    <property type="match status" value="1"/>
</dbReference>
<dbReference type="SUPFAM" id="SSF141868">
    <property type="entry name" value="EAL domain-like"/>
    <property type="match status" value="1"/>
</dbReference>
<dbReference type="Gene3D" id="3.30.70.270">
    <property type="match status" value="1"/>
</dbReference>
<dbReference type="PANTHER" id="PTHR33121">
    <property type="entry name" value="CYCLIC DI-GMP PHOSPHODIESTERASE PDEF"/>
    <property type="match status" value="1"/>
</dbReference>
<reference evidence="2 3" key="1">
    <citation type="submission" date="2016-10" db="EMBL/GenBank/DDBJ databases">
        <authorList>
            <person name="de Groot N.N."/>
        </authorList>
    </citation>
    <scope>NUCLEOTIDE SEQUENCE [LARGE SCALE GENOMIC DNA]</scope>
    <source>
        <strain evidence="2 3">S5-249</strain>
    </source>
</reference>
<organism evidence="2 3">
    <name type="scientific">Sphingomonas jatrophae</name>
    <dbReference type="NCBI Taxonomy" id="1166337"/>
    <lineage>
        <taxon>Bacteria</taxon>
        <taxon>Pseudomonadati</taxon>
        <taxon>Pseudomonadota</taxon>
        <taxon>Alphaproteobacteria</taxon>
        <taxon>Sphingomonadales</taxon>
        <taxon>Sphingomonadaceae</taxon>
        <taxon>Sphingomonas</taxon>
    </lineage>
</organism>
<accession>A0A1I6L002</accession>
<dbReference type="GO" id="GO:0071111">
    <property type="term" value="F:cyclic-guanylate-specific phosphodiesterase activity"/>
    <property type="evidence" value="ECO:0007669"/>
    <property type="project" value="InterPro"/>
</dbReference>
<name>A0A1I6L002_9SPHN</name>
<dbReference type="SMART" id="SM00052">
    <property type="entry name" value="EAL"/>
    <property type="match status" value="1"/>
</dbReference>
<dbReference type="AlphaFoldDB" id="A0A1I6L002"/>
<dbReference type="InterPro" id="IPR035919">
    <property type="entry name" value="EAL_sf"/>
</dbReference>
<keyword evidence="3" id="KW-1185">Reference proteome</keyword>
<dbReference type="InterPro" id="IPR050706">
    <property type="entry name" value="Cyclic-di-GMP_PDE-like"/>
</dbReference>
<dbReference type="STRING" id="1166337.SAMN05192580_2022"/>
<dbReference type="Gene3D" id="3.20.20.450">
    <property type="entry name" value="EAL domain"/>
    <property type="match status" value="1"/>
</dbReference>
<dbReference type="OrthoDB" id="9814202at2"/>
<evidence type="ECO:0000259" key="1">
    <source>
        <dbReference type="PROSITE" id="PS50883"/>
    </source>
</evidence>
<evidence type="ECO:0000313" key="3">
    <source>
        <dbReference type="Proteomes" id="UP000198824"/>
    </source>
</evidence>
<dbReference type="PANTHER" id="PTHR33121:SF79">
    <property type="entry name" value="CYCLIC DI-GMP PHOSPHODIESTERASE PDED-RELATED"/>
    <property type="match status" value="1"/>
</dbReference>
<dbReference type="InterPro" id="IPR001633">
    <property type="entry name" value="EAL_dom"/>
</dbReference>
<protein>
    <submittedName>
        <fullName evidence="2">EAL domain, c-di-GMP-specific phosphodiesterase class I (Or its enzymatically inactive variant)</fullName>
    </submittedName>
</protein>
<dbReference type="PROSITE" id="PS50883">
    <property type="entry name" value="EAL"/>
    <property type="match status" value="1"/>
</dbReference>
<dbReference type="CDD" id="cd01948">
    <property type="entry name" value="EAL"/>
    <property type="match status" value="1"/>
</dbReference>
<proteinExistence type="predicted"/>
<dbReference type="InterPro" id="IPR029787">
    <property type="entry name" value="Nucleotide_cyclase"/>
</dbReference>
<dbReference type="RefSeq" id="WP_093314206.1">
    <property type="nucleotide sequence ID" value="NZ_FOZG01000002.1"/>
</dbReference>
<dbReference type="InterPro" id="IPR043128">
    <property type="entry name" value="Rev_trsase/Diguanyl_cyclase"/>
</dbReference>
<dbReference type="Proteomes" id="UP000198824">
    <property type="component" value="Unassembled WGS sequence"/>
</dbReference>
<evidence type="ECO:0000313" key="2">
    <source>
        <dbReference type="EMBL" id="SFR96510.1"/>
    </source>
</evidence>
<dbReference type="Pfam" id="PF00563">
    <property type="entry name" value="EAL"/>
    <property type="match status" value="1"/>
</dbReference>
<feature type="domain" description="EAL" evidence="1">
    <location>
        <begin position="268"/>
        <end position="522"/>
    </location>
</feature>